<accession>X1SXM1</accession>
<evidence type="ECO:0008006" key="2">
    <source>
        <dbReference type="Google" id="ProtNLM"/>
    </source>
</evidence>
<feature type="non-terminal residue" evidence="1">
    <location>
        <position position="39"/>
    </location>
</feature>
<dbReference type="AlphaFoldDB" id="X1SXM1"/>
<proteinExistence type="predicted"/>
<reference evidence="1" key="1">
    <citation type="journal article" date="2014" name="Front. Microbiol.">
        <title>High frequency of phylogenetically diverse reductive dehalogenase-homologous genes in deep subseafloor sedimentary metagenomes.</title>
        <authorList>
            <person name="Kawai M."/>
            <person name="Futagami T."/>
            <person name="Toyoda A."/>
            <person name="Takaki Y."/>
            <person name="Nishi S."/>
            <person name="Hori S."/>
            <person name="Arai W."/>
            <person name="Tsubouchi T."/>
            <person name="Morono Y."/>
            <person name="Uchiyama I."/>
            <person name="Ito T."/>
            <person name="Fujiyama A."/>
            <person name="Inagaki F."/>
            <person name="Takami H."/>
        </authorList>
    </citation>
    <scope>NUCLEOTIDE SEQUENCE</scope>
    <source>
        <strain evidence="1">Expedition CK06-06</strain>
    </source>
</reference>
<gene>
    <name evidence="1" type="ORF">S12H4_41020</name>
</gene>
<protein>
    <recommendedName>
        <fullName evidence="2">Ferrous iron transporter FeoA domain-containing protein</fullName>
    </recommendedName>
</protein>
<dbReference type="EMBL" id="BARW01024955">
    <property type="protein sequence ID" value="GAI97822.1"/>
    <property type="molecule type" value="Genomic_DNA"/>
</dbReference>
<organism evidence="1">
    <name type="scientific">marine sediment metagenome</name>
    <dbReference type="NCBI Taxonomy" id="412755"/>
    <lineage>
        <taxon>unclassified sequences</taxon>
        <taxon>metagenomes</taxon>
        <taxon>ecological metagenomes</taxon>
    </lineage>
</organism>
<name>X1SXM1_9ZZZZ</name>
<sequence length="39" mass="4022">MSDAEKCTAARMDSGQSGTVIEIAGGHGLVNRLYALGIK</sequence>
<comment type="caution">
    <text evidence="1">The sequence shown here is derived from an EMBL/GenBank/DDBJ whole genome shotgun (WGS) entry which is preliminary data.</text>
</comment>
<evidence type="ECO:0000313" key="1">
    <source>
        <dbReference type="EMBL" id="GAI97822.1"/>
    </source>
</evidence>